<gene>
    <name evidence="10" type="primary">plsY</name>
    <name evidence="11" type="ORF">SAMN05421503_1526</name>
</gene>
<keyword evidence="1 10" id="KW-1003">Cell membrane</keyword>
<comment type="subunit">
    <text evidence="10">Probably interacts with PlsX.</text>
</comment>
<protein>
    <recommendedName>
        <fullName evidence="10">Glycerol-3-phosphate acyltransferase</fullName>
    </recommendedName>
    <alternativeName>
        <fullName evidence="10">Acyl-PO4 G3P acyltransferase</fullName>
    </alternativeName>
    <alternativeName>
        <fullName evidence="10">Acyl-phosphate--glycerol-3-phosphate acyltransferase</fullName>
    </alternativeName>
    <alternativeName>
        <fullName evidence="10">G3P acyltransferase</fullName>
        <shortName evidence="10">GPAT</shortName>
        <ecNumber evidence="10">2.3.1.275</ecNumber>
    </alternativeName>
    <alternativeName>
        <fullName evidence="10">Lysophosphatidic acid synthase</fullName>
        <shortName evidence="10">LPA synthase</shortName>
    </alternativeName>
</protein>
<dbReference type="PANTHER" id="PTHR30309">
    <property type="entry name" value="INNER MEMBRANE PROTEIN YGIH"/>
    <property type="match status" value="1"/>
</dbReference>
<evidence type="ECO:0000313" key="11">
    <source>
        <dbReference type="EMBL" id="SNZ10080.1"/>
    </source>
</evidence>
<feature type="transmembrane region" description="Helical" evidence="10">
    <location>
        <begin position="54"/>
        <end position="74"/>
    </location>
</feature>
<keyword evidence="5 10" id="KW-1133">Transmembrane helix</keyword>
<feature type="transmembrane region" description="Helical" evidence="10">
    <location>
        <begin position="6"/>
        <end position="24"/>
    </location>
</feature>
<comment type="function">
    <text evidence="10">Catalyzes the transfer of an acyl group from acyl-phosphate (acyl-PO(4)) to glycerol-3-phosphate (G3P) to form lysophosphatidic acid (LPA). This enzyme utilizes acyl-phosphate as fatty acyl donor, but not acyl-CoA or acyl-ACP.</text>
</comment>
<dbReference type="Proteomes" id="UP000219356">
    <property type="component" value="Unassembled WGS sequence"/>
</dbReference>
<evidence type="ECO:0000256" key="10">
    <source>
        <dbReference type="HAMAP-Rule" id="MF_01043"/>
    </source>
</evidence>
<evidence type="ECO:0000256" key="1">
    <source>
        <dbReference type="ARBA" id="ARBA00022475"/>
    </source>
</evidence>
<sequence length="202" mass="21621">MVIEYILFILLAYIIGSIPSALIVGKAGYNIDVREHGSGNLGATNTFRTLGKKAGIIVLIADILKGTIATILPVLFGFDLYLLVIGLGAVIGHVYPVFARFKGGKAVATSAGIILGVNALLFLIVIASFVLVLLLSKYVSLASMTAGVVSVIVSIFIAQDLILTIVLGILAVFILYKHRQNIVRIIKREEPKASFLVKNNSR</sequence>
<dbReference type="GO" id="GO:0005886">
    <property type="term" value="C:plasma membrane"/>
    <property type="evidence" value="ECO:0007669"/>
    <property type="project" value="UniProtKB-SubCell"/>
</dbReference>
<dbReference type="EC" id="2.3.1.275" evidence="10"/>
<keyword evidence="7 10" id="KW-0472">Membrane</keyword>
<dbReference type="SMART" id="SM01207">
    <property type="entry name" value="G3P_acyltransf"/>
    <property type="match status" value="1"/>
</dbReference>
<evidence type="ECO:0000256" key="7">
    <source>
        <dbReference type="ARBA" id="ARBA00023136"/>
    </source>
</evidence>
<dbReference type="EMBL" id="OBEK01000002">
    <property type="protein sequence ID" value="SNZ10080.1"/>
    <property type="molecule type" value="Genomic_DNA"/>
</dbReference>
<comment type="pathway">
    <text evidence="10">Lipid metabolism; phospholipid metabolism.</text>
</comment>
<feature type="transmembrane region" description="Helical" evidence="10">
    <location>
        <begin position="80"/>
        <end position="99"/>
    </location>
</feature>
<feature type="transmembrane region" description="Helical" evidence="10">
    <location>
        <begin position="111"/>
        <end position="135"/>
    </location>
</feature>
<keyword evidence="8 10" id="KW-0594">Phospholipid biosynthesis</keyword>
<evidence type="ECO:0000256" key="3">
    <source>
        <dbReference type="ARBA" id="ARBA00022679"/>
    </source>
</evidence>
<evidence type="ECO:0000256" key="6">
    <source>
        <dbReference type="ARBA" id="ARBA00023098"/>
    </source>
</evidence>
<dbReference type="PANTHER" id="PTHR30309:SF0">
    <property type="entry name" value="GLYCEROL-3-PHOSPHATE ACYLTRANSFERASE-RELATED"/>
    <property type="match status" value="1"/>
</dbReference>
<keyword evidence="11" id="KW-0012">Acyltransferase</keyword>
<evidence type="ECO:0000256" key="9">
    <source>
        <dbReference type="ARBA" id="ARBA00023264"/>
    </source>
</evidence>
<reference evidence="12" key="1">
    <citation type="submission" date="2017-09" db="EMBL/GenBank/DDBJ databases">
        <authorList>
            <person name="Varghese N."/>
            <person name="Submissions S."/>
        </authorList>
    </citation>
    <scope>NUCLEOTIDE SEQUENCE [LARGE SCALE GENOMIC DNA]</scope>
    <source>
        <strain evidence="12">CGMCC 1.8913</strain>
    </source>
</reference>
<comment type="catalytic activity">
    <reaction evidence="10">
        <text>an acyl phosphate + sn-glycerol 3-phosphate = a 1-acyl-sn-glycero-3-phosphate + phosphate</text>
        <dbReference type="Rhea" id="RHEA:34075"/>
        <dbReference type="ChEBI" id="CHEBI:43474"/>
        <dbReference type="ChEBI" id="CHEBI:57597"/>
        <dbReference type="ChEBI" id="CHEBI:57970"/>
        <dbReference type="ChEBI" id="CHEBI:59918"/>
        <dbReference type="EC" id="2.3.1.275"/>
    </reaction>
</comment>
<keyword evidence="9 10" id="KW-1208">Phospholipid metabolism</keyword>
<dbReference type="Pfam" id="PF02660">
    <property type="entry name" value="G3P_acyltransf"/>
    <property type="match status" value="1"/>
</dbReference>
<evidence type="ECO:0000256" key="8">
    <source>
        <dbReference type="ARBA" id="ARBA00023209"/>
    </source>
</evidence>
<dbReference type="GO" id="GO:0043772">
    <property type="term" value="F:acyl-phosphate glycerol-3-phosphate acyltransferase activity"/>
    <property type="evidence" value="ECO:0007669"/>
    <property type="project" value="UniProtKB-UniRule"/>
</dbReference>
<dbReference type="eggNOG" id="COG0344">
    <property type="taxonomic scope" value="Bacteria"/>
</dbReference>
<keyword evidence="4 10" id="KW-0812">Transmembrane</keyword>
<dbReference type="GO" id="GO:0008654">
    <property type="term" value="P:phospholipid biosynthetic process"/>
    <property type="evidence" value="ECO:0007669"/>
    <property type="project" value="UniProtKB-UniRule"/>
</dbReference>
<dbReference type="NCBIfam" id="TIGR00023">
    <property type="entry name" value="glycerol-3-phosphate 1-O-acyltransferase PlsY"/>
    <property type="match status" value="1"/>
</dbReference>
<keyword evidence="3 10" id="KW-0808">Transferase</keyword>
<dbReference type="HAMAP" id="MF_01043">
    <property type="entry name" value="PlsY"/>
    <property type="match status" value="1"/>
</dbReference>
<keyword evidence="6 10" id="KW-0443">Lipid metabolism</keyword>
<dbReference type="STRING" id="586416.GZ22_07485"/>
<accession>A0A285NKQ9</accession>
<comment type="similarity">
    <text evidence="10">Belongs to the PlsY family.</text>
</comment>
<organism evidence="11 12">
    <name type="scientific">Terribacillus aidingensis</name>
    <dbReference type="NCBI Taxonomy" id="586416"/>
    <lineage>
        <taxon>Bacteria</taxon>
        <taxon>Bacillati</taxon>
        <taxon>Bacillota</taxon>
        <taxon>Bacilli</taxon>
        <taxon>Bacillales</taxon>
        <taxon>Bacillaceae</taxon>
        <taxon>Terribacillus</taxon>
    </lineage>
</organism>
<comment type="subcellular location">
    <subcellularLocation>
        <location evidence="10">Cell membrane</location>
        <topology evidence="10">Multi-pass membrane protein</topology>
    </subcellularLocation>
</comment>
<keyword evidence="2 10" id="KW-0444">Lipid biosynthesis</keyword>
<proteinExistence type="inferred from homology"/>
<evidence type="ECO:0000256" key="5">
    <source>
        <dbReference type="ARBA" id="ARBA00022989"/>
    </source>
</evidence>
<feature type="transmembrane region" description="Helical" evidence="10">
    <location>
        <begin position="147"/>
        <end position="176"/>
    </location>
</feature>
<keyword evidence="12" id="KW-1185">Reference proteome</keyword>
<evidence type="ECO:0000256" key="2">
    <source>
        <dbReference type="ARBA" id="ARBA00022516"/>
    </source>
</evidence>
<evidence type="ECO:0000313" key="12">
    <source>
        <dbReference type="Proteomes" id="UP000219356"/>
    </source>
</evidence>
<dbReference type="AlphaFoldDB" id="A0A285NKQ9"/>
<name>A0A285NKQ9_9BACI</name>
<evidence type="ECO:0000256" key="4">
    <source>
        <dbReference type="ARBA" id="ARBA00022692"/>
    </source>
</evidence>
<dbReference type="InterPro" id="IPR003811">
    <property type="entry name" value="G3P_acylTferase_PlsY"/>
</dbReference>
<dbReference type="UniPathway" id="UPA00085"/>